<organism evidence="1 2">
    <name type="scientific">Candidatus Nomurabacteria bacterium GW2011_GWA2_40_9</name>
    <dbReference type="NCBI Taxonomy" id="1618734"/>
    <lineage>
        <taxon>Bacteria</taxon>
        <taxon>Candidatus Nomuraibacteriota</taxon>
    </lineage>
</organism>
<evidence type="ECO:0000313" key="1">
    <source>
        <dbReference type="EMBL" id="KKR79542.1"/>
    </source>
</evidence>
<sequence>MDMPNRNLIKELYHSYYQESNLDVNKDFSSHWVHYSNQFSVQLDEEKSILSLSGIGFGDLMTRNPVQQCLNWISHMIHILKHEDKKNIIQLLHKARRICKCAGFSVSFDVFKQILSLNLIMRHMTHNMVNKNRLVFFIIGDGYGLMGSLIKDCFPNSTIILVDLGKTLLFQAYYCQKVHKKYIHASINNINLVNNIEEIDFLYCPADKLNLLSQVFQIDIAINIVSMQEMKPESIQGYFNFLRLNLSKENLFYCCNRERKVLMGGEVLEFSKYPYVKTDQHYVNEYCPWYKFFLHIHPFSKNSVKFLKIKVPFIKKFDGPIIHRLSRLSVDI</sequence>
<evidence type="ECO:0000313" key="2">
    <source>
        <dbReference type="Proteomes" id="UP000034749"/>
    </source>
</evidence>
<dbReference type="Proteomes" id="UP000034749">
    <property type="component" value="Unassembled WGS sequence"/>
</dbReference>
<gene>
    <name evidence="1" type="ORF">UU24_C0006G0036</name>
</gene>
<name>A0A0G0WVV0_9BACT</name>
<reference evidence="1 2" key="1">
    <citation type="journal article" date="2015" name="Nature">
        <title>rRNA introns, odd ribosomes, and small enigmatic genomes across a large radiation of phyla.</title>
        <authorList>
            <person name="Brown C.T."/>
            <person name="Hug L.A."/>
            <person name="Thomas B.C."/>
            <person name="Sharon I."/>
            <person name="Castelle C.J."/>
            <person name="Singh A."/>
            <person name="Wilkins M.J."/>
            <person name="Williams K.H."/>
            <person name="Banfield J.F."/>
        </authorList>
    </citation>
    <scope>NUCLEOTIDE SEQUENCE [LARGE SCALE GENOMIC DNA]</scope>
</reference>
<dbReference type="AlphaFoldDB" id="A0A0G0WVV0"/>
<evidence type="ECO:0008006" key="3">
    <source>
        <dbReference type="Google" id="ProtNLM"/>
    </source>
</evidence>
<dbReference type="InterPro" id="IPR030807">
    <property type="entry name" value="Methyltran_NanM"/>
</dbReference>
<protein>
    <recommendedName>
        <fullName evidence="3">Sugar O-methyltransferase</fullName>
    </recommendedName>
</protein>
<accession>A0A0G0WVV0</accession>
<dbReference type="EMBL" id="LBZW01000006">
    <property type="protein sequence ID" value="KKR79542.1"/>
    <property type="molecule type" value="Genomic_DNA"/>
</dbReference>
<comment type="caution">
    <text evidence="1">The sequence shown here is derived from an EMBL/GenBank/DDBJ whole genome shotgun (WGS) entry which is preliminary data.</text>
</comment>
<proteinExistence type="predicted"/>
<dbReference type="NCBIfam" id="TIGR04371">
    <property type="entry name" value="methyltran_NanM"/>
    <property type="match status" value="1"/>
</dbReference>